<dbReference type="Proteomes" id="UP001157961">
    <property type="component" value="Unassembled WGS sequence"/>
</dbReference>
<dbReference type="PROSITE" id="PS50006">
    <property type="entry name" value="FHA_DOMAIN"/>
    <property type="match status" value="1"/>
</dbReference>
<name>A0ABY1PJJ7_9RHOB</name>
<feature type="compositionally biased region" description="Basic and acidic residues" evidence="1">
    <location>
        <begin position="230"/>
        <end position="242"/>
    </location>
</feature>
<dbReference type="EMBL" id="FXTY01000010">
    <property type="protein sequence ID" value="SMP34735.1"/>
    <property type="molecule type" value="Genomic_DNA"/>
</dbReference>
<reference evidence="3 4" key="1">
    <citation type="submission" date="2017-05" db="EMBL/GenBank/DDBJ databases">
        <authorList>
            <person name="Varghese N."/>
            <person name="Submissions S."/>
        </authorList>
    </citation>
    <scope>NUCLEOTIDE SEQUENCE [LARGE SCALE GENOMIC DNA]</scope>
    <source>
        <strain evidence="3 4">DSM 29734</strain>
    </source>
</reference>
<accession>A0ABY1PJJ7</accession>
<dbReference type="Gene3D" id="2.60.200.20">
    <property type="match status" value="1"/>
</dbReference>
<gene>
    <name evidence="3" type="ORF">SAMN06265373_11074</name>
</gene>
<dbReference type="RefSeq" id="WP_283427755.1">
    <property type="nucleotide sequence ID" value="NZ_FXTY01000010.1"/>
</dbReference>
<feature type="domain" description="FHA" evidence="2">
    <location>
        <begin position="26"/>
        <end position="76"/>
    </location>
</feature>
<sequence length="509" mass="55568">MILRFVLENAPHPQLVSEKEFAGGRLVIGRGADADWQIDDPDQFVSRSHAIITEESGRIMVTDASSGGLYVDNAANPVGAGNSVPIDAGMRLRLGDFVLRLEEVTVRKAQGETPRGRSGAGVFSFEFGSEEITPAPKKRPDSLPDPFGLREDNRDEGQEREEARPPRPLDQDDPFDLDLRGALHATSSTPSEDPSHNEGFGSYFSDAPVAKPVPSADTDFWQPDVASDTGRNRTRGEPHKGTESQPPQAAAPPLSSDPFGLSGEAAAQSIPPVQEPEPVRTVTQPSSQELEQSQSALPETSHHQPTAAKIPSASTANDAALRAAFFRGMGLDPAHMPPADTEEEMERIGRCLRLLVEGVMALLRTRAEEKNRVRVAQTIIASANVNPLKFLATTEDGLAALLQPRGEGYLAPEDAVNWAFRDLNDHQVRTWTALQTALRRMIDSFDPDEIEREMQDAGLMEKLLAGGSSAKMWQLYVERYSEIARAAEERFLGEVGADFRDAYENQGRS</sequence>
<dbReference type="Pfam" id="PF00498">
    <property type="entry name" value="FHA"/>
    <property type="match status" value="1"/>
</dbReference>
<proteinExistence type="predicted"/>
<evidence type="ECO:0000313" key="3">
    <source>
        <dbReference type="EMBL" id="SMP34735.1"/>
    </source>
</evidence>
<protein>
    <submittedName>
        <fullName evidence="3">FHA domain protein</fullName>
    </submittedName>
</protein>
<evidence type="ECO:0000256" key="1">
    <source>
        <dbReference type="SAM" id="MobiDB-lite"/>
    </source>
</evidence>
<dbReference type="NCBIfam" id="TIGR03354">
    <property type="entry name" value="VI_FHA"/>
    <property type="match status" value="1"/>
</dbReference>
<organism evidence="3 4">
    <name type="scientific">Shimia sagamensis</name>
    <dbReference type="NCBI Taxonomy" id="1566352"/>
    <lineage>
        <taxon>Bacteria</taxon>
        <taxon>Pseudomonadati</taxon>
        <taxon>Pseudomonadota</taxon>
        <taxon>Alphaproteobacteria</taxon>
        <taxon>Rhodobacterales</taxon>
        <taxon>Roseobacteraceae</taxon>
    </lineage>
</organism>
<comment type="caution">
    <text evidence="3">The sequence shown here is derived from an EMBL/GenBank/DDBJ whole genome shotgun (WGS) entry which is preliminary data.</text>
</comment>
<feature type="compositionally biased region" description="Low complexity" evidence="1">
    <location>
        <begin position="284"/>
        <end position="299"/>
    </location>
</feature>
<dbReference type="SUPFAM" id="SSF49879">
    <property type="entry name" value="SMAD/FHA domain"/>
    <property type="match status" value="1"/>
</dbReference>
<evidence type="ECO:0000313" key="4">
    <source>
        <dbReference type="Proteomes" id="UP001157961"/>
    </source>
</evidence>
<dbReference type="InterPro" id="IPR046883">
    <property type="entry name" value="T6SS_FHA_C"/>
</dbReference>
<feature type="region of interest" description="Disordered" evidence="1">
    <location>
        <begin position="109"/>
        <end position="314"/>
    </location>
</feature>
<dbReference type="InterPro" id="IPR017735">
    <property type="entry name" value="T6SS_FHA"/>
</dbReference>
<evidence type="ECO:0000259" key="2">
    <source>
        <dbReference type="PROSITE" id="PS50006"/>
    </source>
</evidence>
<dbReference type="InterPro" id="IPR000253">
    <property type="entry name" value="FHA_dom"/>
</dbReference>
<dbReference type="CDD" id="cd00060">
    <property type="entry name" value="FHA"/>
    <property type="match status" value="1"/>
</dbReference>
<keyword evidence="4" id="KW-1185">Reference proteome</keyword>
<dbReference type="InterPro" id="IPR008984">
    <property type="entry name" value="SMAD_FHA_dom_sf"/>
</dbReference>
<dbReference type="Pfam" id="PF20232">
    <property type="entry name" value="T6SS_FHA_C"/>
    <property type="match status" value="1"/>
</dbReference>
<feature type="compositionally biased region" description="Basic and acidic residues" evidence="1">
    <location>
        <begin position="138"/>
        <end position="170"/>
    </location>
</feature>